<dbReference type="OrthoDB" id="1859963at2"/>
<protein>
    <submittedName>
        <fullName evidence="2">Uncharacterized protein</fullName>
    </submittedName>
</protein>
<dbReference type="RefSeq" id="WP_079698818.1">
    <property type="nucleotide sequence ID" value="NZ_JADNAH010000041.1"/>
</dbReference>
<reference evidence="2 3" key="1">
    <citation type="submission" date="2019-03" db="EMBL/GenBank/DDBJ databases">
        <title>Genomic Encyclopedia of Type Strains, Phase IV (KMG-IV): sequencing the most valuable type-strain genomes for metagenomic binning, comparative biology and taxonomic classification.</title>
        <authorList>
            <person name="Goeker M."/>
        </authorList>
    </citation>
    <scope>NUCLEOTIDE SEQUENCE [LARGE SCALE GENOMIC DNA]</scope>
    <source>
        <strain evidence="2 3">DSM 100433</strain>
    </source>
</reference>
<sequence length="94" mass="10497">MIRGTNKRIIEINGEDGSCFERIVLFLKPEQDEVSEERMLRMAEDYADGLLRSHGAVSMLAPRRGRRWGWRKLGALALALLGVCGVVVLCVALL</sequence>
<comment type="caution">
    <text evidence="2">The sequence shown here is derived from an EMBL/GenBank/DDBJ whole genome shotgun (WGS) entry which is preliminary data.</text>
</comment>
<keyword evidence="3" id="KW-1185">Reference proteome</keyword>
<evidence type="ECO:0000313" key="3">
    <source>
        <dbReference type="Proteomes" id="UP000294682"/>
    </source>
</evidence>
<keyword evidence="1" id="KW-0472">Membrane</keyword>
<proteinExistence type="predicted"/>
<evidence type="ECO:0000313" key="2">
    <source>
        <dbReference type="EMBL" id="TCL43290.1"/>
    </source>
</evidence>
<feature type="transmembrane region" description="Helical" evidence="1">
    <location>
        <begin position="73"/>
        <end position="93"/>
    </location>
</feature>
<evidence type="ECO:0000256" key="1">
    <source>
        <dbReference type="SAM" id="Phobius"/>
    </source>
</evidence>
<dbReference type="EMBL" id="SLUK01000006">
    <property type="protein sequence ID" value="TCL43290.1"/>
    <property type="molecule type" value="Genomic_DNA"/>
</dbReference>
<accession>A0A9X8Y890</accession>
<gene>
    <name evidence="2" type="ORF">EDD78_106152</name>
</gene>
<keyword evidence="1" id="KW-1133">Transmembrane helix</keyword>
<dbReference type="AlphaFoldDB" id="A0A9X8Y890"/>
<name>A0A9X8Y890_9FIRM</name>
<organism evidence="2 3">
    <name type="scientific">Harryflintia acetispora</name>
    <dbReference type="NCBI Taxonomy" id="1849041"/>
    <lineage>
        <taxon>Bacteria</taxon>
        <taxon>Bacillati</taxon>
        <taxon>Bacillota</taxon>
        <taxon>Clostridia</taxon>
        <taxon>Eubacteriales</taxon>
        <taxon>Oscillospiraceae</taxon>
        <taxon>Harryflintia</taxon>
    </lineage>
</organism>
<keyword evidence="1" id="KW-0812">Transmembrane</keyword>
<dbReference type="Proteomes" id="UP000294682">
    <property type="component" value="Unassembled WGS sequence"/>
</dbReference>